<evidence type="ECO:0000313" key="2">
    <source>
        <dbReference type="EMBL" id="GFK95497.1"/>
    </source>
</evidence>
<organism evidence="2 3">
    <name type="scientific">Fundidesulfovibrio magnetotacticus</name>
    <dbReference type="NCBI Taxonomy" id="2730080"/>
    <lineage>
        <taxon>Bacteria</taxon>
        <taxon>Pseudomonadati</taxon>
        <taxon>Thermodesulfobacteriota</taxon>
        <taxon>Desulfovibrionia</taxon>
        <taxon>Desulfovibrionales</taxon>
        <taxon>Desulfovibrionaceae</taxon>
        <taxon>Fundidesulfovibrio</taxon>
    </lineage>
</organism>
<evidence type="ECO:0000256" key="1">
    <source>
        <dbReference type="SAM" id="MobiDB-lite"/>
    </source>
</evidence>
<dbReference type="EMBL" id="BLTE01000018">
    <property type="protein sequence ID" value="GFK95497.1"/>
    <property type="molecule type" value="Genomic_DNA"/>
</dbReference>
<feature type="region of interest" description="Disordered" evidence="1">
    <location>
        <begin position="137"/>
        <end position="296"/>
    </location>
</feature>
<accession>A0A6V8M0W9</accession>
<reference evidence="2 3" key="2">
    <citation type="submission" date="2020-05" db="EMBL/GenBank/DDBJ databases">
        <title>Draft genome sequence of Desulfovibrio sp. strainFSS-1.</title>
        <authorList>
            <person name="Shimoshige H."/>
            <person name="Kobayashi H."/>
            <person name="Maekawa T."/>
        </authorList>
    </citation>
    <scope>NUCLEOTIDE SEQUENCE [LARGE SCALE GENOMIC DNA]</scope>
    <source>
        <strain evidence="2 3">SIID29052-01</strain>
    </source>
</reference>
<dbReference type="Proteomes" id="UP000494245">
    <property type="component" value="Unassembled WGS sequence"/>
</dbReference>
<name>A0A6V8M0W9_9BACT</name>
<reference evidence="2 3" key="1">
    <citation type="submission" date="2020-04" db="EMBL/GenBank/DDBJ databases">
        <authorList>
            <consortium name="Desulfovibrio sp. FSS-1 genome sequencing consortium"/>
            <person name="Shimoshige H."/>
            <person name="Kobayashi H."/>
            <person name="Maekawa T."/>
        </authorList>
    </citation>
    <scope>NUCLEOTIDE SEQUENCE [LARGE SCALE GENOMIC DNA]</scope>
    <source>
        <strain evidence="2 3">SIID29052-01</strain>
    </source>
</reference>
<feature type="compositionally biased region" description="Basic and acidic residues" evidence="1">
    <location>
        <begin position="252"/>
        <end position="261"/>
    </location>
</feature>
<keyword evidence="3" id="KW-1185">Reference proteome</keyword>
<protein>
    <submittedName>
        <fullName evidence="2">Uncharacterized protein</fullName>
    </submittedName>
</protein>
<comment type="caution">
    <text evidence="2">The sequence shown here is derived from an EMBL/GenBank/DDBJ whole genome shotgun (WGS) entry which is preliminary data.</text>
</comment>
<gene>
    <name evidence="2" type="ORF">NNJEOMEG_03362</name>
</gene>
<feature type="compositionally biased region" description="Basic and acidic residues" evidence="1">
    <location>
        <begin position="283"/>
        <end position="296"/>
    </location>
</feature>
<proteinExistence type="predicted"/>
<sequence length="614" mass="65711">MDGRDDGACAHDEHQDQDVRKPGQDALFEADARPVVGLGALFLVEELGDEDGHGHAADAARQGRQFRAQVFGAQEFRHGEGRPRSQGDAHHALETLEAAGGEHHQQRRDDDDEERQLQGDLVAQDVHVQVCDLGQRQHRDSDGSEGGGHRVGRQADEGREKRRAAKGGQDAGRDGHGRAVAGHGFQEAAEAPGQNQHLDAPVGGDVGKHGLDGVHAPGVQGHVVGEDRRDDDDHDGPQAQGHAFKRGGGDQQQRHLEHEEGQQGGRRQADGRGLLGGHLQHAQGDHEPGNGDQRHGEEVVCAGGAFVVLAAAYPEGVVHLHDVGRLLPALPFIVVPAASLLDHGDHVLDEFLAVCVFHVEKVLADKGWMRGQRLVHAVEVVGEDVQAAIHELAARIVEFSDGHFLSVPFDVGKSLLHQGDHFAFVVSAADPEGVVHLHDIRKLVVAFPLVFVPAAPALRDLDQVPDHVLAVGVPHVDEVPAHKGGIGGEGLVHTEEVVGENVQAVFHERAFRVVEGGQGLLLAVFLDVCGGPLHQGDNFLPVVGGLHDFGSGGRPGLVLRGHRRDACYEHQEQEAGDTAHATRRADEAMRPEAALRHAGINSSKSHDHNPLHGY</sequence>
<dbReference type="AlphaFoldDB" id="A0A6V8M0W9"/>
<feature type="region of interest" description="Disordered" evidence="1">
    <location>
        <begin position="570"/>
        <end position="591"/>
    </location>
</feature>
<evidence type="ECO:0000313" key="3">
    <source>
        <dbReference type="Proteomes" id="UP000494245"/>
    </source>
</evidence>
<feature type="compositionally biased region" description="Basic and acidic residues" evidence="1">
    <location>
        <begin position="1"/>
        <end position="23"/>
    </location>
</feature>
<feature type="region of interest" description="Disordered" evidence="1">
    <location>
        <begin position="1"/>
        <end position="26"/>
    </location>
</feature>